<organism evidence="1 2">
    <name type="scientific">Vairimorpha apis BRL 01</name>
    <dbReference type="NCBI Taxonomy" id="1037528"/>
    <lineage>
        <taxon>Eukaryota</taxon>
        <taxon>Fungi</taxon>
        <taxon>Fungi incertae sedis</taxon>
        <taxon>Microsporidia</taxon>
        <taxon>Nosematidae</taxon>
        <taxon>Vairimorpha</taxon>
    </lineage>
</organism>
<gene>
    <name evidence="1" type="ORF">NAPIS_ORF02406</name>
</gene>
<dbReference type="OrthoDB" id="2187652at2759"/>
<dbReference type="Proteomes" id="UP000053780">
    <property type="component" value="Unassembled WGS sequence"/>
</dbReference>
<evidence type="ECO:0000313" key="2">
    <source>
        <dbReference type="Proteomes" id="UP000053780"/>
    </source>
</evidence>
<keyword evidence="2" id="KW-1185">Reference proteome</keyword>
<dbReference type="VEuPathDB" id="MicrosporidiaDB:NAPIS_ORF02406"/>
<reference evidence="1 2" key="1">
    <citation type="journal article" date="2013" name="BMC Genomics">
        <title>Genome sequencing and comparative genomics of honey bee microsporidia, Nosema apis reveal novel insights into host-parasite interactions.</title>
        <authorList>
            <person name="Chen Yp."/>
            <person name="Pettis J.S."/>
            <person name="Zhao Y."/>
            <person name="Liu X."/>
            <person name="Tallon L.J."/>
            <person name="Sadzewicz L.D."/>
            <person name="Li R."/>
            <person name="Zheng H."/>
            <person name="Huang S."/>
            <person name="Zhang X."/>
            <person name="Hamilton M.C."/>
            <person name="Pernal S.F."/>
            <person name="Melathopoulos A.P."/>
            <person name="Yan X."/>
            <person name="Evans J.D."/>
        </authorList>
    </citation>
    <scope>NUCLEOTIDE SEQUENCE [LARGE SCALE GENOMIC DNA]</scope>
    <source>
        <strain evidence="1 2">BRL 01</strain>
    </source>
</reference>
<name>T0MG68_9MICR</name>
<protein>
    <submittedName>
        <fullName evidence="1">Uncharacterized protein</fullName>
    </submittedName>
</protein>
<accession>T0MG68</accession>
<sequence length="423" mass="50045">MNMKRNMSKNKEQVHQIKSYLELYFKHGSLPSKHVNLNSKTELRSEKVENRRYAESDYIELEKHIPGTGVTIKEKILKISNISLDVTHKHLNQFEEIAMTNKWTDEQMGLIYHSLILDQRKEELPKDSFLKLRLAILNILYPVENKRKIMRNLDNTTQIQYSKCELIANGSKIKSQQQTITGNPKSETNKKWCSLHKLNYSHDTRNCNTLKNKTKKGALNDAINKNLIIQETSQEIKDVNGIASRNMIIKDYIKEKEQNIVNKNVKEKFNETFIYKESEDKYVEVDETEEIKINTKDTQQKPLIKNQTSQELLPETKLLIMKEEQIPTKHLEVSNKINIYETEIKNEHTNIRSITVKNDGHNIKLKFHKTKTYRHCKTTNNKHLVKINHLKYNNNNNKERDLMKKPDKDKTTRKLYKKYLERK</sequence>
<dbReference type="EMBL" id="KE647336">
    <property type="protein sequence ID" value="EQB60025.1"/>
    <property type="molecule type" value="Genomic_DNA"/>
</dbReference>
<dbReference type="AlphaFoldDB" id="T0MG68"/>
<proteinExistence type="predicted"/>
<evidence type="ECO:0000313" key="1">
    <source>
        <dbReference type="EMBL" id="EQB60025.1"/>
    </source>
</evidence>
<dbReference type="HOGENOM" id="CLU_036320_0_0_1"/>